<proteinExistence type="predicted"/>
<dbReference type="Pfam" id="PF18944">
    <property type="entry name" value="DUF5691"/>
    <property type="match status" value="2"/>
</dbReference>
<dbReference type="GO" id="GO:0008270">
    <property type="term" value="F:zinc ion binding"/>
    <property type="evidence" value="ECO:0007669"/>
    <property type="project" value="UniProtKB-KW"/>
</dbReference>
<comment type="caution">
    <text evidence="4">The sequence shown here is derived from an EMBL/GenBank/DDBJ whole genome shotgun (WGS) entry which is preliminary data.</text>
</comment>
<keyword evidence="1" id="KW-0863">Zinc-finger</keyword>
<feature type="compositionally biased region" description="Basic and acidic residues" evidence="2">
    <location>
        <begin position="882"/>
        <end position="903"/>
    </location>
</feature>
<feature type="region of interest" description="Disordered" evidence="2">
    <location>
        <begin position="857"/>
        <end position="906"/>
    </location>
</feature>
<feature type="region of interest" description="Disordered" evidence="2">
    <location>
        <begin position="505"/>
        <end position="570"/>
    </location>
</feature>
<evidence type="ECO:0000256" key="1">
    <source>
        <dbReference type="PROSITE-ProRule" id="PRU00325"/>
    </source>
</evidence>
<evidence type="ECO:0000256" key="2">
    <source>
        <dbReference type="SAM" id="MobiDB-lite"/>
    </source>
</evidence>
<dbReference type="PROSITE" id="PS50966">
    <property type="entry name" value="ZF_SWIM"/>
    <property type="match status" value="1"/>
</dbReference>
<dbReference type="Proteomes" id="UP000245697">
    <property type="component" value="Unassembled WGS sequence"/>
</dbReference>
<sequence>MPVERWSAAQVEALAPDPASLRNARAAAGQFTATGLTGDILWGLCRGYQVAADLAGPAYKCSCPSRKIPCKHVLGLLLRWSASGVSSGSGSADPAVEAGPSDPAPGSVSADPVPGFVAAWQAARAARAARSTVSAPDPVAAAKRAQGRADRVAGGMAELRRWLDDQIGQGLAAAGRAGPQPFETMAARLVDAQATGAANTVRRLGGFAGVGPQWADRLLGELALLRLLVAGHSRLDTLDSALAATVRSRVGFPTPTEEVLAGPRVTDRWQVLGQVETDDGALTSRRTWLHGADGRFALVLTFAAPGRPLPADLIPGTEFRGDLCFHPGAAPLRAIVAERASAAEPFGSPDGAGTIRAALSRWAALLAADPWRSDAPMLLSSVRPTSDGHLVDAEGSALPLAPGHRSPWWLFAAAGAAPATVAAEWSPAGLRPLAAWVDGLFVPAAPPAPDPSSRRAAELPPELLTAALVGTGRRPWSALSVQVGALTVDLVSAVTRTAGSSLPVTTATHTVEGPPPASPVIRTAEKAPSATSIPHTAETSPPTTPATHTEESSPVGSGVSTGPAGSSAVGGEGAAAALLEAAAVALTCRRAGVEPETGRVPLAPAPAESDALLPPAAAVRLARILGGGAPGGGHHEQELLAQWLTAAAARGGIVPPVILPDLLEAGRRNTSVRADVARVAGRRGAWLAGQRADWRWLLNEAAPTLTGDWTTATTAERLGHLTALRATDPGRARELLESTWAEESSENRARFLATFGPGLSTADEPLLERALDDRRKEVREAALDLLRHLPGAALGRRMAARARKAVRLDGSGRLIVEPPTELDHDLRRDGVGATPVRGIGVGAWLLEEVIAGTPLETWTPRAQPGTPAVPATTAGVDPTEPTEDRPGALTSGDRDPAGSDDSRPGAFTARDLDPAWWLAAARGHDWAVPLLHGWAKAAVVQGDARWASALLAADGGALREAVRWDLHLVLPPEVLARLAITALRSEDGSAQRLLGLHPGPWPDGLAVAVLETVEQRARTDRHTWQLGELCRAAGLAMPPGYADLAGRLAARLDQIVDPARVRPVAELARTLTFRHEMLQELQ</sequence>
<name>A0A316FRB4_9ACTN</name>
<organism evidence="4 5">
    <name type="scientific">Actinoplanes xinjiangensis</name>
    <dbReference type="NCBI Taxonomy" id="512350"/>
    <lineage>
        <taxon>Bacteria</taxon>
        <taxon>Bacillati</taxon>
        <taxon>Actinomycetota</taxon>
        <taxon>Actinomycetes</taxon>
        <taxon>Micromonosporales</taxon>
        <taxon>Micromonosporaceae</taxon>
        <taxon>Actinoplanes</taxon>
    </lineage>
</organism>
<dbReference type="InterPro" id="IPR007527">
    <property type="entry name" value="Znf_SWIM"/>
</dbReference>
<feature type="region of interest" description="Disordered" evidence="2">
    <location>
        <begin position="89"/>
        <end position="110"/>
    </location>
</feature>
<feature type="domain" description="SWIM-type" evidence="3">
    <location>
        <begin position="48"/>
        <end position="81"/>
    </location>
</feature>
<keyword evidence="1" id="KW-0862">Zinc</keyword>
<keyword evidence="1" id="KW-0479">Metal-binding</keyword>
<dbReference type="Pfam" id="PF04434">
    <property type="entry name" value="SWIM"/>
    <property type="match status" value="1"/>
</dbReference>
<dbReference type="InterPro" id="IPR043746">
    <property type="entry name" value="DUF5691"/>
</dbReference>
<evidence type="ECO:0000313" key="5">
    <source>
        <dbReference type="Proteomes" id="UP000245697"/>
    </source>
</evidence>
<evidence type="ECO:0000259" key="3">
    <source>
        <dbReference type="PROSITE" id="PS50966"/>
    </source>
</evidence>
<dbReference type="EMBL" id="QGGR01000002">
    <property type="protein sequence ID" value="PWK51321.1"/>
    <property type="molecule type" value="Genomic_DNA"/>
</dbReference>
<reference evidence="4 5" key="1">
    <citation type="submission" date="2018-05" db="EMBL/GenBank/DDBJ databases">
        <title>Genomic Encyclopedia of Archaeal and Bacterial Type Strains, Phase II (KMG-II): from individual species to whole genera.</title>
        <authorList>
            <person name="Goeker M."/>
        </authorList>
    </citation>
    <scope>NUCLEOTIDE SEQUENCE [LARGE SCALE GENOMIC DNA]</scope>
    <source>
        <strain evidence="4 5">DSM 45184</strain>
    </source>
</reference>
<feature type="compositionally biased region" description="Low complexity" evidence="2">
    <location>
        <begin position="534"/>
        <end position="567"/>
    </location>
</feature>
<dbReference type="AlphaFoldDB" id="A0A316FRB4"/>
<dbReference type="RefSeq" id="WP_239170106.1">
    <property type="nucleotide sequence ID" value="NZ_BONA01000046.1"/>
</dbReference>
<keyword evidence="5" id="KW-1185">Reference proteome</keyword>
<evidence type="ECO:0000313" key="4">
    <source>
        <dbReference type="EMBL" id="PWK51321.1"/>
    </source>
</evidence>
<protein>
    <submittedName>
        <fullName evidence="4">SWIM zinc finger protein</fullName>
    </submittedName>
</protein>
<gene>
    <name evidence="4" type="ORF">BC793_102349</name>
</gene>
<accession>A0A316FRB4</accession>